<dbReference type="Proteomes" id="UP000461948">
    <property type="component" value="Unassembled WGS sequence"/>
</dbReference>
<dbReference type="SUPFAM" id="SSF110849">
    <property type="entry name" value="ParB/Sulfiredoxin"/>
    <property type="match status" value="1"/>
</dbReference>
<dbReference type="Gene3D" id="3.90.1530.10">
    <property type="entry name" value="Conserved hypothetical protein from pyrococcus furiosus pfu- 392566-001, ParB domain"/>
    <property type="match status" value="1"/>
</dbReference>
<dbReference type="GO" id="GO:0045881">
    <property type="term" value="P:positive regulation of sporulation resulting in formation of a cellular spore"/>
    <property type="evidence" value="ECO:0007669"/>
    <property type="project" value="TreeGrafter"/>
</dbReference>
<dbReference type="InterPro" id="IPR050336">
    <property type="entry name" value="Chromosome_partition/occlusion"/>
</dbReference>
<accession>A0A7X2SWG6</accession>
<dbReference type="CDD" id="cd16403">
    <property type="entry name" value="ParB_N_like_MT"/>
    <property type="match status" value="1"/>
</dbReference>
<sequence>MTTTENAQQLTIIYRSLSEIIPHARNARTHSAAQVQQIASSITEFGWTNPVLIDELGDLIAGHGRVMAAEKLGLTDVPAIILPGLSAEQKQAYRIADNKLALNAGWDSELLKLEFAELLDAQFDISLTGFSLEEVDELLVEVETETLNDEDPYTAKIDTPVYEPSETVPAVSELYDENKTLDLRERIQAAELPPEVERFLLSAAERHTVFHFNKIADYYASASAEVQALFEESALVIIDYEKAIEHGFVHLTKKMVEIVHGEGDEQHA</sequence>
<dbReference type="Pfam" id="PF02195">
    <property type="entry name" value="ParB_N"/>
    <property type="match status" value="1"/>
</dbReference>
<dbReference type="InterPro" id="IPR003115">
    <property type="entry name" value="ParB_N"/>
</dbReference>
<feature type="domain" description="ParB-like N-terminal" evidence="1">
    <location>
        <begin position="13"/>
        <end position="99"/>
    </location>
</feature>
<dbReference type="PANTHER" id="PTHR33375:SF1">
    <property type="entry name" value="CHROMOSOME-PARTITIONING PROTEIN PARB-RELATED"/>
    <property type="match status" value="1"/>
</dbReference>
<dbReference type="InterPro" id="IPR036086">
    <property type="entry name" value="ParB/Sulfiredoxin_sf"/>
</dbReference>
<dbReference type="GO" id="GO:0007059">
    <property type="term" value="P:chromosome segregation"/>
    <property type="evidence" value="ECO:0007669"/>
    <property type="project" value="TreeGrafter"/>
</dbReference>
<dbReference type="GO" id="GO:0005694">
    <property type="term" value="C:chromosome"/>
    <property type="evidence" value="ECO:0007669"/>
    <property type="project" value="TreeGrafter"/>
</dbReference>
<dbReference type="EMBL" id="WKLC01000781">
    <property type="protein sequence ID" value="MSE16620.1"/>
    <property type="molecule type" value="Genomic_DNA"/>
</dbReference>
<name>A0A7X2SWG6_ENTAG</name>
<dbReference type="AlphaFoldDB" id="A0A7X2SWG6"/>
<dbReference type="PANTHER" id="PTHR33375">
    <property type="entry name" value="CHROMOSOME-PARTITIONING PROTEIN PARB-RELATED"/>
    <property type="match status" value="1"/>
</dbReference>
<reference evidence="2 3" key="1">
    <citation type="submission" date="2019-11" db="EMBL/GenBank/DDBJ databases">
        <title>Draft Genome Sequence of Plant Growth-Promoting Rhizosphere-Associated Bacteria.</title>
        <authorList>
            <person name="Vasilyev I.Y."/>
            <person name="Radchenko V."/>
            <person name="Ilnitskaya E.V."/>
        </authorList>
    </citation>
    <scope>NUCLEOTIDE SEQUENCE [LARGE SCALE GENOMIC DNA]</scope>
    <source>
        <strain evidence="2 3">VRA_MhP_f</strain>
    </source>
</reference>
<organism evidence="2 3">
    <name type="scientific">Enterobacter agglomerans</name>
    <name type="common">Erwinia herbicola</name>
    <name type="synonym">Pantoea agglomerans</name>
    <dbReference type="NCBI Taxonomy" id="549"/>
    <lineage>
        <taxon>Bacteria</taxon>
        <taxon>Pseudomonadati</taxon>
        <taxon>Pseudomonadota</taxon>
        <taxon>Gammaproteobacteria</taxon>
        <taxon>Enterobacterales</taxon>
        <taxon>Erwiniaceae</taxon>
        <taxon>Pantoea</taxon>
        <taxon>Pantoea agglomerans group</taxon>
    </lineage>
</organism>
<evidence type="ECO:0000313" key="3">
    <source>
        <dbReference type="Proteomes" id="UP000461948"/>
    </source>
</evidence>
<dbReference type="SMART" id="SM00470">
    <property type="entry name" value="ParB"/>
    <property type="match status" value="1"/>
</dbReference>
<comment type="caution">
    <text evidence="2">The sequence shown here is derived from an EMBL/GenBank/DDBJ whole genome shotgun (WGS) entry which is preliminary data.</text>
</comment>
<evidence type="ECO:0000313" key="2">
    <source>
        <dbReference type="EMBL" id="MSE16620.1"/>
    </source>
</evidence>
<proteinExistence type="predicted"/>
<evidence type="ECO:0000259" key="1">
    <source>
        <dbReference type="SMART" id="SM00470"/>
    </source>
</evidence>
<gene>
    <name evidence="2" type="ORF">GKC49_16325</name>
</gene>
<protein>
    <submittedName>
        <fullName evidence="2">Transcriptional regulator</fullName>
    </submittedName>
</protein>